<dbReference type="GeneID" id="59378046"/>
<name>A0A8H7DTH6_PLEOS</name>
<organism evidence="1 2">
    <name type="scientific">Pleurotus ostreatus</name>
    <name type="common">Oyster mushroom</name>
    <name type="synonym">White-rot fungus</name>
    <dbReference type="NCBI Taxonomy" id="5322"/>
    <lineage>
        <taxon>Eukaryota</taxon>
        <taxon>Fungi</taxon>
        <taxon>Dikarya</taxon>
        <taxon>Basidiomycota</taxon>
        <taxon>Agaricomycotina</taxon>
        <taxon>Agaricomycetes</taxon>
        <taxon>Agaricomycetidae</taxon>
        <taxon>Agaricales</taxon>
        <taxon>Pleurotineae</taxon>
        <taxon>Pleurotaceae</taxon>
        <taxon>Pleurotus</taxon>
    </lineage>
</organism>
<dbReference type="EMBL" id="JACETU010000005">
    <property type="protein sequence ID" value="KAF7428990.1"/>
    <property type="molecule type" value="Genomic_DNA"/>
</dbReference>
<protein>
    <recommendedName>
        <fullName evidence="3">BTB domain-containing protein</fullName>
    </recommendedName>
</protein>
<dbReference type="AlphaFoldDB" id="A0A8H7DTH6"/>
<sequence>MHSALNARMNSVPGIVPVAAAEASGSDSPTPITLVQAPTPPQSPTMTSSAARNTSTTLISVSTFFSPKARHQDILPRLVFISSDSVHFYVHPHVLTAASTNGFNMLLDDVFRQNQDGDTMPPSPMPAKTILLHSSTLNVILHAAYNAPCSQFAPSTDTLVEAIDLLPEYGIAPCSCIYSSSPTSPTPSRLYSLLLSHAPFHPLPIYTLAAHHALEDLAIASSQHLLSTQFHMVSDHAAMRMGPIYLKRLAFLLLGRVEALKRLIVEPPPLHAPTGMCSGFEQKRLARAWTLAVASLVWDARPVDLPTSLIEATLRPLGNHLDCHLCQYNLRDRIRDVTMHWLSVKVGLTFTVFVFRWNGF</sequence>
<gene>
    <name evidence="1" type="ORF">PC9H_008228</name>
</gene>
<dbReference type="OrthoDB" id="3265815at2759"/>
<keyword evidence="2" id="KW-1185">Reference proteome</keyword>
<evidence type="ECO:0000313" key="2">
    <source>
        <dbReference type="Proteomes" id="UP000623687"/>
    </source>
</evidence>
<accession>A0A8H7DTH6</accession>
<dbReference type="VEuPathDB" id="FungiDB:PC9H_008228"/>
<comment type="caution">
    <text evidence="1">The sequence shown here is derived from an EMBL/GenBank/DDBJ whole genome shotgun (WGS) entry which is preliminary data.</text>
</comment>
<evidence type="ECO:0008006" key="3">
    <source>
        <dbReference type="Google" id="ProtNLM"/>
    </source>
</evidence>
<dbReference type="RefSeq" id="XP_036631362.1">
    <property type="nucleotide sequence ID" value="XM_036777742.1"/>
</dbReference>
<evidence type="ECO:0000313" key="1">
    <source>
        <dbReference type="EMBL" id="KAF7428990.1"/>
    </source>
</evidence>
<reference evidence="1" key="1">
    <citation type="submission" date="2019-07" db="EMBL/GenBank/DDBJ databases">
        <authorList>
            <person name="Palmer J.M."/>
        </authorList>
    </citation>
    <scope>NUCLEOTIDE SEQUENCE</scope>
    <source>
        <strain evidence="1">PC9</strain>
    </source>
</reference>
<proteinExistence type="predicted"/>
<dbReference type="Proteomes" id="UP000623687">
    <property type="component" value="Unassembled WGS sequence"/>
</dbReference>